<evidence type="ECO:0000313" key="3">
    <source>
        <dbReference type="Proteomes" id="UP000515154"/>
    </source>
</evidence>
<feature type="domain" description="ODAD1 central coiled coil region" evidence="2">
    <location>
        <begin position="128"/>
        <end position="398"/>
    </location>
</feature>
<keyword evidence="1" id="KW-0175">Coiled coil</keyword>
<protein>
    <submittedName>
        <fullName evidence="4">Uncharacterized protein LOC115224480</fullName>
    </submittedName>
</protein>
<reference evidence="4" key="1">
    <citation type="submission" date="2025-08" db="UniProtKB">
        <authorList>
            <consortium name="RefSeq"/>
        </authorList>
    </citation>
    <scope>IDENTIFICATION</scope>
</reference>
<name>A0A6P7TI17_9MOLL</name>
<sequence length="465" mass="55067">MADKSIKPNELNHLQHKLKCLFRNSATQLNQLNKTLLWQNSNMKRLKLDEAELNFMLYLRQNYKLPHSEQFLMDNMVDVQKLERKLCREVMKPEDLALFDSIINKRKNKIILEQKEIHNFQEIEEALKKQINIMENSLEVKTLEFGQIRSELAKIRNEFYSLNQRLRIFEDIFFNLEEKHDNLFSRMQTISKACVDIGDRITEADKKVVGMRQLIKLHEYHFNFELNEIDRQSVQQCNFENFMADVSRERDWYTLDNSLKKLEKELNTRYGQLKEDQTAISAIKEAAVHDDIDVIVKEFRLNEESNFSLFRFAVEIHGQLKNNDNELQSLLTKFYEDDKSFMIQYSQLRNTLQSYQATVSADLEDAEAALEMMDIGAEHMAIFREDLIELMELLACDSILKTDVENNDIKDFPKDAIIDVQDKINQIRDRSKNLQSKKLRRLPQIIQPYESIHLMTSPPDLPTWD</sequence>
<dbReference type="AlphaFoldDB" id="A0A6P7TI17"/>
<dbReference type="RefSeq" id="XP_029651249.2">
    <property type="nucleotide sequence ID" value="XM_029795389.2"/>
</dbReference>
<evidence type="ECO:0000259" key="2">
    <source>
        <dbReference type="Pfam" id="PF21773"/>
    </source>
</evidence>
<organism evidence="3 4">
    <name type="scientific">Octopus sinensis</name>
    <name type="common">East Asian common octopus</name>
    <dbReference type="NCBI Taxonomy" id="2607531"/>
    <lineage>
        <taxon>Eukaryota</taxon>
        <taxon>Metazoa</taxon>
        <taxon>Spiralia</taxon>
        <taxon>Lophotrochozoa</taxon>
        <taxon>Mollusca</taxon>
        <taxon>Cephalopoda</taxon>
        <taxon>Coleoidea</taxon>
        <taxon>Octopodiformes</taxon>
        <taxon>Octopoda</taxon>
        <taxon>Incirrata</taxon>
        <taxon>Octopodidae</taxon>
        <taxon>Octopus</taxon>
    </lineage>
</organism>
<evidence type="ECO:0000313" key="4">
    <source>
        <dbReference type="RefSeq" id="XP_029651249.2"/>
    </source>
</evidence>
<proteinExistence type="predicted"/>
<dbReference type="Proteomes" id="UP000515154">
    <property type="component" value="Linkage group LG25"/>
</dbReference>
<accession>A0A6P7TI17</accession>
<gene>
    <name evidence="4" type="primary">LOC115224480</name>
</gene>
<evidence type="ECO:0000256" key="1">
    <source>
        <dbReference type="ARBA" id="ARBA00023054"/>
    </source>
</evidence>
<dbReference type="InterPro" id="IPR049258">
    <property type="entry name" value="ODAD1_CC"/>
</dbReference>
<dbReference type="Pfam" id="PF21773">
    <property type="entry name" value="ODAD1_CC"/>
    <property type="match status" value="1"/>
</dbReference>
<dbReference type="KEGG" id="osn:115224480"/>
<keyword evidence="3" id="KW-1185">Reference proteome</keyword>